<evidence type="ECO:0000256" key="2">
    <source>
        <dbReference type="PROSITE-ProRule" id="PRU00708"/>
    </source>
</evidence>
<keyword evidence="1" id="KW-0677">Repeat</keyword>
<dbReference type="PANTHER" id="PTHR47931:SF2">
    <property type="entry name" value="OS01G0228400 PROTEIN"/>
    <property type="match status" value="1"/>
</dbReference>
<evidence type="ECO:0008006" key="5">
    <source>
        <dbReference type="Google" id="ProtNLM"/>
    </source>
</evidence>
<dbReference type="PANTHER" id="PTHR47931">
    <property type="entry name" value="OS01G0228400 PROTEIN"/>
    <property type="match status" value="1"/>
</dbReference>
<dbReference type="Gene3D" id="1.25.40.10">
    <property type="entry name" value="Tetratricopeptide repeat domain"/>
    <property type="match status" value="1"/>
</dbReference>
<evidence type="ECO:0000313" key="4">
    <source>
        <dbReference type="Proteomes" id="UP001054252"/>
    </source>
</evidence>
<keyword evidence="4" id="KW-1185">Reference proteome</keyword>
<name>A0AAV5JG77_9ROSI</name>
<organism evidence="3 4">
    <name type="scientific">Rubroshorea leprosula</name>
    <dbReference type="NCBI Taxonomy" id="152421"/>
    <lineage>
        <taxon>Eukaryota</taxon>
        <taxon>Viridiplantae</taxon>
        <taxon>Streptophyta</taxon>
        <taxon>Embryophyta</taxon>
        <taxon>Tracheophyta</taxon>
        <taxon>Spermatophyta</taxon>
        <taxon>Magnoliopsida</taxon>
        <taxon>eudicotyledons</taxon>
        <taxon>Gunneridae</taxon>
        <taxon>Pentapetalae</taxon>
        <taxon>rosids</taxon>
        <taxon>malvids</taxon>
        <taxon>Malvales</taxon>
        <taxon>Dipterocarpaceae</taxon>
        <taxon>Rubroshorea</taxon>
    </lineage>
</organism>
<dbReference type="Proteomes" id="UP001054252">
    <property type="component" value="Unassembled WGS sequence"/>
</dbReference>
<evidence type="ECO:0000313" key="3">
    <source>
        <dbReference type="EMBL" id="GKV11751.1"/>
    </source>
</evidence>
<dbReference type="Pfam" id="PF01535">
    <property type="entry name" value="PPR"/>
    <property type="match status" value="2"/>
</dbReference>
<dbReference type="Pfam" id="PF13041">
    <property type="entry name" value="PPR_2"/>
    <property type="match status" value="1"/>
</dbReference>
<proteinExistence type="predicted"/>
<sequence length="139" mass="15579">MKESGCKPTTTTLNILFKGYAKVGEAVESAKLLELMSKKENIQPNDRTYNHLVRAWCNRKNIKEAWNVVHKMVASGIYPDVITNNTIARAYAEAGETYKAEQMIFEMQNNKVAPDERTCGTIVSGYSKEGNVADALRFV</sequence>
<dbReference type="AlphaFoldDB" id="A0AAV5JG77"/>
<reference evidence="3 4" key="1">
    <citation type="journal article" date="2021" name="Commun. Biol.">
        <title>The genome of Shorea leprosula (Dipterocarpaceae) highlights the ecological relevance of drought in aseasonal tropical rainforests.</title>
        <authorList>
            <person name="Ng K.K.S."/>
            <person name="Kobayashi M.J."/>
            <person name="Fawcett J.A."/>
            <person name="Hatakeyama M."/>
            <person name="Paape T."/>
            <person name="Ng C.H."/>
            <person name="Ang C.C."/>
            <person name="Tnah L.H."/>
            <person name="Lee C.T."/>
            <person name="Nishiyama T."/>
            <person name="Sese J."/>
            <person name="O'Brien M.J."/>
            <person name="Copetti D."/>
            <person name="Mohd Noor M.I."/>
            <person name="Ong R.C."/>
            <person name="Putra M."/>
            <person name="Sireger I.Z."/>
            <person name="Indrioko S."/>
            <person name="Kosugi Y."/>
            <person name="Izuno A."/>
            <person name="Isagi Y."/>
            <person name="Lee S.L."/>
            <person name="Shimizu K.K."/>
        </authorList>
    </citation>
    <scope>NUCLEOTIDE SEQUENCE [LARGE SCALE GENOMIC DNA]</scope>
    <source>
        <strain evidence="3">214</strain>
    </source>
</reference>
<feature type="repeat" description="PPR" evidence="2">
    <location>
        <begin position="80"/>
        <end position="114"/>
    </location>
</feature>
<feature type="repeat" description="PPR" evidence="2">
    <location>
        <begin position="45"/>
        <end position="79"/>
    </location>
</feature>
<protein>
    <recommendedName>
        <fullName evidence="5">Pentatricopeptide repeat-containing protein</fullName>
    </recommendedName>
</protein>
<dbReference type="InterPro" id="IPR011990">
    <property type="entry name" value="TPR-like_helical_dom_sf"/>
</dbReference>
<dbReference type="InterPro" id="IPR002885">
    <property type="entry name" value="PPR_rpt"/>
</dbReference>
<dbReference type="PROSITE" id="PS51375">
    <property type="entry name" value="PPR"/>
    <property type="match status" value="2"/>
</dbReference>
<dbReference type="NCBIfam" id="TIGR00756">
    <property type="entry name" value="PPR"/>
    <property type="match status" value="3"/>
</dbReference>
<comment type="caution">
    <text evidence="3">The sequence shown here is derived from an EMBL/GenBank/DDBJ whole genome shotgun (WGS) entry which is preliminary data.</text>
</comment>
<accession>A0AAV5JG77</accession>
<gene>
    <name evidence="3" type="ORF">SLEP1_g22975</name>
</gene>
<dbReference type="EMBL" id="BPVZ01000035">
    <property type="protein sequence ID" value="GKV11751.1"/>
    <property type="molecule type" value="Genomic_DNA"/>
</dbReference>
<evidence type="ECO:0000256" key="1">
    <source>
        <dbReference type="ARBA" id="ARBA00022737"/>
    </source>
</evidence>